<sequence length="143" mass="15716">MLSPCQRGRARSPDFPVGSEAGQLVDVRLDNAPLGAYLDDDAAIPRPLEVIEARPVARQLGRLEQDTVDVVGVVERQPRVSERCAPASVDARAANNGGRPSAGDIRHDVLVRLTGRERPVDDEAVFDVEFLWRRGRTRHARSS</sequence>
<dbReference type="Proteomes" id="UP001500350">
    <property type="component" value="Unassembled WGS sequence"/>
</dbReference>
<organism evidence="2 3">
    <name type="scientific">Dermacoccus profundi</name>
    <dbReference type="NCBI Taxonomy" id="322602"/>
    <lineage>
        <taxon>Bacteria</taxon>
        <taxon>Bacillati</taxon>
        <taxon>Actinomycetota</taxon>
        <taxon>Actinomycetes</taxon>
        <taxon>Micrococcales</taxon>
        <taxon>Dermacoccaceae</taxon>
        <taxon>Dermacoccus</taxon>
    </lineage>
</organism>
<proteinExistence type="predicted"/>
<dbReference type="EMBL" id="BAAANW010000005">
    <property type="protein sequence ID" value="GAA1560245.1"/>
    <property type="molecule type" value="Genomic_DNA"/>
</dbReference>
<accession>A0ABN2CKK7</accession>
<protein>
    <submittedName>
        <fullName evidence="2">Uncharacterized protein</fullName>
    </submittedName>
</protein>
<evidence type="ECO:0000256" key="1">
    <source>
        <dbReference type="SAM" id="MobiDB-lite"/>
    </source>
</evidence>
<name>A0ABN2CKK7_9MICO</name>
<evidence type="ECO:0000313" key="3">
    <source>
        <dbReference type="Proteomes" id="UP001500350"/>
    </source>
</evidence>
<reference evidence="2 3" key="1">
    <citation type="journal article" date="2019" name="Int. J. Syst. Evol. Microbiol.">
        <title>The Global Catalogue of Microorganisms (GCM) 10K type strain sequencing project: providing services to taxonomists for standard genome sequencing and annotation.</title>
        <authorList>
            <consortium name="The Broad Institute Genomics Platform"/>
            <consortium name="The Broad Institute Genome Sequencing Center for Infectious Disease"/>
            <person name="Wu L."/>
            <person name="Ma J."/>
        </authorList>
    </citation>
    <scope>NUCLEOTIDE SEQUENCE [LARGE SCALE GENOMIC DNA]</scope>
    <source>
        <strain evidence="2 3">JCM 14589</strain>
    </source>
</reference>
<evidence type="ECO:0000313" key="2">
    <source>
        <dbReference type="EMBL" id="GAA1560245.1"/>
    </source>
</evidence>
<keyword evidence="3" id="KW-1185">Reference proteome</keyword>
<comment type="caution">
    <text evidence="2">The sequence shown here is derived from an EMBL/GenBank/DDBJ whole genome shotgun (WGS) entry which is preliminary data.</text>
</comment>
<feature type="region of interest" description="Disordered" evidence="1">
    <location>
        <begin position="1"/>
        <end position="21"/>
    </location>
</feature>
<gene>
    <name evidence="2" type="ORF">GCM10009763_06090</name>
</gene>